<evidence type="ECO:0000256" key="1">
    <source>
        <dbReference type="ARBA" id="ARBA00023186"/>
    </source>
</evidence>
<evidence type="ECO:0008006" key="4">
    <source>
        <dbReference type="Google" id="ProtNLM"/>
    </source>
</evidence>
<dbReference type="PANTHER" id="PTHR34227">
    <property type="entry name" value="CHAPERONE PROTEIN YCDY"/>
    <property type="match status" value="1"/>
</dbReference>
<keyword evidence="1" id="KW-0143">Chaperone</keyword>
<dbReference type="InterPro" id="IPR020945">
    <property type="entry name" value="DMSO/NO3_reduct_chaperone"/>
</dbReference>
<dbReference type="Proteomes" id="UP000191820">
    <property type="component" value="Chromosome"/>
</dbReference>
<dbReference type="EMBL" id="CP020472">
    <property type="protein sequence ID" value="ARD22513.1"/>
    <property type="molecule type" value="Genomic_DNA"/>
</dbReference>
<name>A0ABN4YEB6_9GAMM</name>
<sequence length="219" mass="24740">MSNSDNVKSIALMFNILAEIFYRNPDEEFKNTLSELDISIFITNKTNLQDLALLKIDEIKQLASQLPLLALKQDFNALFVRPKGKLAYPWGSVYLNKQNRLFDHTTLAFMDFCKLQDLNFNLEHNEPTDHFSLMLVALVHCLELDSVSGLASSQGEEGTSRTEVLLSQHLLPWSERFLTLVIDNDNSGLYSAAAQLSKLLLADLTAELSITVVEVELYK</sequence>
<dbReference type="SUPFAM" id="SSF89155">
    <property type="entry name" value="TorD-like"/>
    <property type="match status" value="1"/>
</dbReference>
<evidence type="ECO:0000313" key="2">
    <source>
        <dbReference type="EMBL" id="ARD22513.1"/>
    </source>
</evidence>
<dbReference type="InterPro" id="IPR050289">
    <property type="entry name" value="TorD/DmsD_chaperones"/>
</dbReference>
<dbReference type="PANTHER" id="PTHR34227:SF13">
    <property type="entry name" value="TAT PROOFREADING CHAPERONE DMSD-RELATED"/>
    <property type="match status" value="1"/>
</dbReference>
<organism evidence="2 3">
    <name type="scientific">Shewanella japonica</name>
    <dbReference type="NCBI Taxonomy" id="93973"/>
    <lineage>
        <taxon>Bacteria</taxon>
        <taxon>Pseudomonadati</taxon>
        <taxon>Pseudomonadota</taxon>
        <taxon>Gammaproteobacteria</taxon>
        <taxon>Alteromonadales</taxon>
        <taxon>Shewanellaceae</taxon>
        <taxon>Shewanella</taxon>
    </lineage>
</organism>
<dbReference type="Pfam" id="PF02613">
    <property type="entry name" value="Nitrate_red_del"/>
    <property type="match status" value="1"/>
</dbReference>
<proteinExistence type="predicted"/>
<reference evidence="2 3" key="1">
    <citation type="submission" date="2017-03" db="EMBL/GenBank/DDBJ databases">
        <title>Genome sequencing of Shewanella japonica KCTC 22435.</title>
        <authorList>
            <person name="Kim K.M."/>
        </authorList>
    </citation>
    <scope>NUCLEOTIDE SEQUENCE [LARGE SCALE GENOMIC DNA]</scope>
    <source>
        <strain evidence="2 3">KCTC 22435</strain>
    </source>
</reference>
<accession>A0ABN4YEB6</accession>
<evidence type="ECO:0000313" key="3">
    <source>
        <dbReference type="Proteomes" id="UP000191820"/>
    </source>
</evidence>
<dbReference type="RefSeq" id="WP_080915827.1">
    <property type="nucleotide sequence ID" value="NZ_CP020472.1"/>
</dbReference>
<gene>
    <name evidence="2" type="ORF">SJ2017_2220</name>
</gene>
<dbReference type="InterPro" id="IPR036411">
    <property type="entry name" value="TorD-like_sf"/>
</dbReference>
<keyword evidence="3" id="KW-1185">Reference proteome</keyword>
<dbReference type="Gene3D" id="1.10.3480.10">
    <property type="entry name" value="TorD-like"/>
    <property type="match status" value="1"/>
</dbReference>
<protein>
    <recommendedName>
        <fullName evidence="4">Molecular chaperone TorD</fullName>
    </recommendedName>
</protein>